<dbReference type="OrthoDB" id="6286864at2759"/>
<feature type="transmembrane region" description="Helical" evidence="1">
    <location>
        <begin position="137"/>
        <end position="161"/>
    </location>
</feature>
<keyword evidence="1" id="KW-0812">Transmembrane</keyword>
<keyword evidence="1" id="KW-1133">Transmembrane helix</keyword>
<gene>
    <name evidence="2" type="ORF">CRM22_001269</name>
</gene>
<reference evidence="2 3" key="1">
    <citation type="journal article" date="2019" name="BMC Genomics">
        <title>New insights from Opisthorchis felineus genome: update on genomics of the epidemiologically important liver flukes.</title>
        <authorList>
            <person name="Ershov N.I."/>
            <person name="Mordvinov V.A."/>
            <person name="Prokhortchouk E.B."/>
            <person name="Pakharukova M.Y."/>
            <person name="Gunbin K.V."/>
            <person name="Ustyantsev K."/>
            <person name="Genaev M.A."/>
            <person name="Blinov A.G."/>
            <person name="Mazur A."/>
            <person name="Boulygina E."/>
            <person name="Tsygankova S."/>
            <person name="Khrameeva E."/>
            <person name="Chekanov N."/>
            <person name="Fan G."/>
            <person name="Xiao A."/>
            <person name="Zhang H."/>
            <person name="Xu X."/>
            <person name="Yang H."/>
            <person name="Solovyev V."/>
            <person name="Lee S.M."/>
            <person name="Liu X."/>
            <person name="Afonnikov D.A."/>
            <person name="Skryabin K.G."/>
        </authorList>
    </citation>
    <scope>NUCLEOTIDE SEQUENCE [LARGE SCALE GENOMIC DNA]</scope>
    <source>
        <strain evidence="2">AK-0245</strain>
        <tissue evidence="2">Whole organism</tissue>
    </source>
</reference>
<keyword evidence="3" id="KW-1185">Reference proteome</keyword>
<dbReference type="AlphaFoldDB" id="A0A4S2MBC0"/>
<dbReference type="EMBL" id="SJOL01002346">
    <property type="protein sequence ID" value="TGZ73862.1"/>
    <property type="molecule type" value="Genomic_DNA"/>
</dbReference>
<evidence type="ECO:0000313" key="3">
    <source>
        <dbReference type="Proteomes" id="UP000308267"/>
    </source>
</evidence>
<proteinExistence type="predicted"/>
<sequence length="705" mass="79255">MLDEDFFLESHPLQQYLSDLGLREDAIPVQPNSDASSNNPNAHHALSNKYAALRAPLYYIFSPAFYFAHCVRINILRNLSVTALHSPEDSAIFQHFEQIHQAGLDDSFKFFLLVFALHLGLLSICCFSASLCLWLLAAFSLCFCLICISATLFMFVVLWLVRYISKQTTLMETQLRSCVIFLQNFEQHNTLGNVGIPSSRSSRYLQQNFLLYLRSHVSKMLHLSLLLKKFPLSGDLCSNLSFEQVQNLRDALHQKQYEDSTLMNDCKMLREVSLLLDSDVFSQLMGIFCFLSTKDALNWWHLVWLLGDWAHFLYSAQHSLRTVDQLHVALEKGASVDVNGTKMDANAGCGGELRVVHRTAHNLRMHLLVALDRTRELEDSLSQTGGNTLLNLSSQLSYLQLQLQACENFRQELEKLLVSPSDGDQPDSNGTSLGYTDEPVTYSMLHQANPVTMEAKDLEPEDDVLEDVAIGLDESENEDNQKPDPDFDTGLSMGTPCYASVLKELQVVIACRRLKMQEREERALEKRLHTSPSPTSETAVMQPVTSAQFTEPSNCEIRPFMAENTMDPNPITSQEAAVSDSGLDDFFRDAASPEKVDLIIAQRRLRNQCSWHTKSAVSKRFDLFRQANNVSKGTADNLLVNDSDAHISPNDNLPPCARYPISPFVSNPSFAAALLARRRNAGYKEEEAFVDIGTGDGILEMETKQ</sequence>
<evidence type="ECO:0000313" key="2">
    <source>
        <dbReference type="EMBL" id="TGZ73862.1"/>
    </source>
</evidence>
<feature type="transmembrane region" description="Helical" evidence="1">
    <location>
        <begin position="110"/>
        <end position="131"/>
    </location>
</feature>
<organism evidence="2 3">
    <name type="scientific">Opisthorchis felineus</name>
    <dbReference type="NCBI Taxonomy" id="147828"/>
    <lineage>
        <taxon>Eukaryota</taxon>
        <taxon>Metazoa</taxon>
        <taxon>Spiralia</taxon>
        <taxon>Lophotrochozoa</taxon>
        <taxon>Platyhelminthes</taxon>
        <taxon>Trematoda</taxon>
        <taxon>Digenea</taxon>
        <taxon>Opisthorchiida</taxon>
        <taxon>Opisthorchiata</taxon>
        <taxon>Opisthorchiidae</taxon>
        <taxon>Opisthorchis</taxon>
    </lineage>
</organism>
<evidence type="ECO:0000256" key="1">
    <source>
        <dbReference type="SAM" id="Phobius"/>
    </source>
</evidence>
<name>A0A4S2MBC0_OPIFE</name>
<keyword evidence="1" id="KW-0472">Membrane</keyword>
<protein>
    <submittedName>
        <fullName evidence="2">Uncharacterized protein</fullName>
    </submittedName>
</protein>
<accession>A0A4S2MBC0</accession>
<dbReference type="Proteomes" id="UP000308267">
    <property type="component" value="Unassembled WGS sequence"/>
</dbReference>
<comment type="caution">
    <text evidence="2">The sequence shown here is derived from an EMBL/GenBank/DDBJ whole genome shotgun (WGS) entry which is preliminary data.</text>
</comment>